<evidence type="ECO:0000313" key="7">
    <source>
        <dbReference type="Proteomes" id="UP000479293"/>
    </source>
</evidence>
<feature type="domain" description="ASPIC/UnbV" evidence="5">
    <location>
        <begin position="532"/>
        <end position="598"/>
    </location>
</feature>
<dbReference type="RefSeq" id="WP_152760925.1">
    <property type="nucleotide sequence ID" value="NZ_WHLY01000002.1"/>
</dbReference>
<dbReference type="SUPFAM" id="SSF69318">
    <property type="entry name" value="Integrin alpha N-terminal domain"/>
    <property type="match status" value="2"/>
</dbReference>
<proteinExistence type="predicted"/>
<keyword evidence="7" id="KW-1185">Reference proteome</keyword>
<keyword evidence="2" id="KW-0677">Repeat</keyword>
<evidence type="ECO:0000256" key="1">
    <source>
        <dbReference type="ARBA" id="ARBA00022729"/>
    </source>
</evidence>
<reference evidence="6 7" key="1">
    <citation type="submission" date="2019-10" db="EMBL/GenBank/DDBJ databases">
        <title>Draft Genome Sequence of Cytophagaceae sp. SJW1-29.</title>
        <authorList>
            <person name="Choi A."/>
        </authorList>
    </citation>
    <scope>NUCLEOTIDE SEQUENCE [LARGE SCALE GENOMIC DNA]</scope>
    <source>
        <strain evidence="6 7">SJW1-29</strain>
    </source>
</reference>
<protein>
    <submittedName>
        <fullName evidence="6">RNA-binding protein</fullName>
    </submittedName>
</protein>
<dbReference type="Proteomes" id="UP000479293">
    <property type="component" value="Unassembled WGS sequence"/>
</dbReference>
<dbReference type="EMBL" id="WHLY01000002">
    <property type="protein sequence ID" value="MPR34581.1"/>
    <property type="molecule type" value="Genomic_DNA"/>
</dbReference>
<dbReference type="InterPro" id="IPR027039">
    <property type="entry name" value="Crtac1"/>
</dbReference>
<evidence type="ECO:0000313" key="6">
    <source>
        <dbReference type="EMBL" id="MPR34581.1"/>
    </source>
</evidence>
<dbReference type="SMART" id="SM00191">
    <property type="entry name" value="Int_alpha"/>
    <property type="match status" value="2"/>
</dbReference>
<dbReference type="Pfam" id="PF07593">
    <property type="entry name" value="UnbV_ASPIC"/>
    <property type="match status" value="1"/>
</dbReference>
<accession>A0A7C9BGP9</accession>
<evidence type="ECO:0000256" key="4">
    <source>
        <dbReference type="SAM" id="SignalP"/>
    </source>
</evidence>
<organism evidence="6 7">
    <name type="scientific">Salmonirosea aquatica</name>
    <dbReference type="NCBI Taxonomy" id="2654236"/>
    <lineage>
        <taxon>Bacteria</taxon>
        <taxon>Pseudomonadati</taxon>
        <taxon>Bacteroidota</taxon>
        <taxon>Cytophagia</taxon>
        <taxon>Cytophagales</taxon>
        <taxon>Spirosomataceae</taxon>
        <taxon>Salmonirosea</taxon>
    </lineage>
</organism>
<dbReference type="PANTHER" id="PTHR16026:SF0">
    <property type="entry name" value="CARTILAGE ACIDIC PROTEIN 1"/>
    <property type="match status" value="1"/>
</dbReference>
<dbReference type="InterPro" id="IPR013519">
    <property type="entry name" value="Int_alpha_beta-p"/>
</dbReference>
<feature type="chain" id="PRO_5028968259" evidence="4">
    <location>
        <begin position="24"/>
        <end position="1113"/>
    </location>
</feature>
<dbReference type="AlphaFoldDB" id="A0A7C9BGP9"/>
<dbReference type="PROSITE" id="PS51257">
    <property type="entry name" value="PROKAR_LIPOPROTEIN"/>
    <property type="match status" value="1"/>
</dbReference>
<feature type="signal peptide" evidence="4">
    <location>
        <begin position="1"/>
        <end position="23"/>
    </location>
</feature>
<keyword evidence="1 4" id="KW-0732">Signal</keyword>
<dbReference type="PANTHER" id="PTHR16026">
    <property type="entry name" value="CARTILAGE ACIDIC PROTEIN 1"/>
    <property type="match status" value="1"/>
</dbReference>
<evidence type="ECO:0000256" key="3">
    <source>
        <dbReference type="ARBA" id="ARBA00023180"/>
    </source>
</evidence>
<comment type="caution">
    <text evidence="6">The sequence shown here is derived from an EMBL/GenBank/DDBJ whole genome shotgun (WGS) entry which is preliminary data.</text>
</comment>
<keyword evidence="3" id="KW-0325">Glycoprotein</keyword>
<sequence length="1113" mass="123234">MNKGIKIWSWIALAFALSGCSKAPDDAPTLFEDLPASVTGIDFQNTLTNSEEFNIFNYRNFYNGGGVAIGDINNDNLPDLYVIANQGPNKLYLNRGDFKFEDITEQAGVAGTKSWSTGATFTDVNGDGLLDLYVCNAGRSAERSNELFINQGTGSNGLPVFRESAQAYGLAEEGYSIHAAFFDYDRDGDLDMFLLNNSFTPVGQLAYANLRAQRDKDGGHKLFRNDGGHFTDVSEAAGIYGSIIGFGLGITIGDVNNDNWLDIYISNDFYEHDYLYINDRKGSFTESLQTAMGHTSLSSMGADIADINNDGKLDIYVTDMLPATDRRLKLTSTFEGHDLMKLKEARDFHYQYMQNSLQLNQSGAPDGKTWFSEIARFTGTHATDWSWGALIFDMDSDGEKDIFVANAINRDLTNQDFMAFLADPANIAEASRTRKFDYRKFIDNMPSEPLANYAFKNNGNLSFANKAEEWGLGTPSFSNGAAYGDLDNDGDLDLVVNNVNSPLSVYRNASNERPDFHYLKFRLIGGAQNRNAIGTKVYLHQGTRTQMLQQMPNRGFESSVDLRLVFGLGKNPAVDSVTVLWPNDRQQVLRGLRADSTYVLNQEAATQPWLPASSRSQELFKDITASSGLDFVHRESDYVDYNKNPLLKQMYSRLGPAMALGDANGDGLDDVYLGGAIGQGGKLYVQKKDGSFADRTPEILKQETDVEASDAVFFDADNDGDQDLLVVSGSNEFRDNDPTLVPRLYLNDGKGTFTRSATFPNLAINAACVAVADYDKDGDVDVFIGSRLKSGQYGIDPPSYLLTNDGTGSFKNFTRRYIPQIEQLGMVTDACWADLDGDTYPELVVVGDWMPITIFKNKRQKLELQASEIIKNEQGQPMKTNGWWNTVEAVDIDQDGDLDIVAGNLGLNSSLKATQQTPVELYVKDFDHNGQMKQIITCPDESGVPYPMLMKPDLLRAMPSLKKKFVLNKEYAGKTLNEILSPEQLEGAVHKKVFTGESAILRNDSRAAAFTFLPLPRQAQLSPIYAILPFDYDHDGRMDLAIAGNNYDVLPELGRYDALRGLILHSGSQGFEVKAPTETGLWANDQVRAMKRLRQGQIVLGTNNSKVQVYRAK</sequence>
<dbReference type="Gene3D" id="2.130.10.130">
    <property type="entry name" value="Integrin alpha, N-terminal"/>
    <property type="match status" value="4"/>
</dbReference>
<dbReference type="InterPro" id="IPR013517">
    <property type="entry name" value="FG-GAP"/>
</dbReference>
<dbReference type="InterPro" id="IPR028994">
    <property type="entry name" value="Integrin_alpha_N"/>
</dbReference>
<dbReference type="InterPro" id="IPR011519">
    <property type="entry name" value="UnbV_ASPIC"/>
</dbReference>
<name>A0A7C9BGP9_9BACT</name>
<dbReference type="Pfam" id="PF13517">
    <property type="entry name" value="FG-GAP_3"/>
    <property type="match status" value="5"/>
</dbReference>
<evidence type="ECO:0000259" key="5">
    <source>
        <dbReference type="Pfam" id="PF07593"/>
    </source>
</evidence>
<evidence type="ECO:0000256" key="2">
    <source>
        <dbReference type="ARBA" id="ARBA00022737"/>
    </source>
</evidence>
<gene>
    <name evidence="6" type="ORF">GBK04_14745</name>
</gene>